<reference evidence="1" key="1">
    <citation type="journal article" date="2015" name="Nature">
        <title>Complex archaea that bridge the gap between prokaryotes and eukaryotes.</title>
        <authorList>
            <person name="Spang A."/>
            <person name="Saw J.H."/>
            <person name="Jorgensen S.L."/>
            <person name="Zaremba-Niedzwiedzka K."/>
            <person name="Martijn J."/>
            <person name="Lind A.E."/>
            <person name="van Eijk R."/>
            <person name="Schleper C."/>
            <person name="Guy L."/>
            <person name="Ettema T.J."/>
        </authorList>
    </citation>
    <scope>NUCLEOTIDE SEQUENCE</scope>
</reference>
<comment type="caution">
    <text evidence="1">The sequence shown here is derived from an EMBL/GenBank/DDBJ whole genome shotgun (WGS) entry which is preliminary data.</text>
</comment>
<gene>
    <name evidence="1" type="ORF">LCGC14_2624130</name>
</gene>
<organism evidence="1">
    <name type="scientific">marine sediment metagenome</name>
    <dbReference type="NCBI Taxonomy" id="412755"/>
    <lineage>
        <taxon>unclassified sequences</taxon>
        <taxon>metagenomes</taxon>
        <taxon>ecological metagenomes</taxon>
    </lineage>
</organism>
<accession>A0A0F9A2B8</accession>
<evidence type="ECO:0000313" key="1">
    <source>
        <dbReference type="EMBL" id="KKL03635.1"/>
    </source>
</evidence>
<sequence length="57" mass="6742">MNEHEQFMLAQKCINKIDDFCEYRYRVSGSHVRDVIMGYIDDYGVLVATARPEQEQK</sequence>
<proteinExistence type="predicted"/>
<dbReference type="AlphaFoldDB" id="A0A0F9A2B8"/>
<dbReference type="EMBL" id="LAZR01044849">
    <property type="protein sequence ID" value="KKL03635.1"/>
    <property type="molecule type" value="Genomic_DNA"/>
</dbReference>
<protein>
    <submittedName>
        <fullName evidence="1">Uncharacterized protein</fullName>
    </submittedName>
</protein>
<name>A0A0F9A2B8_9ZZZZ</name>